<protein>
    <submittedName>
        <fullName evidence="1">Uncharacterized protein</fullName>
    </submittedName>
</protein>
<accession>A0A7J7LHV8</accession>
<name>A0A7J7LHV8_9MAGN</name>
<gene>
    <name evidence="1" type="ORF">GIB67_012085</name>
</gene>
<feature type="non-terminal residue" evidence="1">
    <location>
        <position position="60"/>
    </location>
</feature>
<sequence length="60" mass="7338">VESCYILPISTIYSFIFCRFRQFTHQYIIDFDNNVNHTIIIVESCYICQPYCRNRQYMTI</sequence>
<dbReference type="Proteomes" id="UP000541444">
    <property type="component" value="Unassembled WGS sequence"/>
</dbReference>
<dbReference type="EMBL" id="JACGCM010002271">
    <property type="protein sequence ID" value="KAF6142236.1"/>
    <property type="molecule type" value="Genomic_DNA"/>
</dbReference>
<proteinExistence type="predicted"/>
<comment type="caution">
    <text evidence="1">The sequence shown here is derived from an EMBL/GenBank/DDBJ whole genome shotgun (WGS) entry which is preliminary data.</text>
</comment>
<reference evidence="1 2" key="1">
    <citation type="journal article" date="2020" name="IScience">
        <title>Genome Sequencing of the Endangered Kingdonia uniflora (Circaeasteraceae, Ranunculales) Reveals Potential Mechanisms of Evolutionary Specialization.</title>
        <authorList>
            <person name="Sun Y."/>
            <person name="Deng T."/>
            <person name="Zhang A."/>
            <person name="Moore M.J."/>
            <person name="Landis J.B."/>
            <person name="Lin N."/>
            <person name="Zhang H."/>
            <person name="Zhang X."/>
            <person name="Huang J."/>
            <person name="Zhang X."/>
            <person name="Sun H."/>
            <person name="Wang H."/>
        </authorList>
    </citation>
    <scope>NUCLEOTIDE SEQUENCE [LARGE SCALE GENOMIC DNA]</scope>
    <source>
        <strain evidence="1">TB1705</strain>
        <tissue evidence="1">Leaf</tissue>
    </source>
</reference>
<evidence type="ECO:0000313" key="1">
    <source>
        <dbReference type="EMBL" id="KAF6142236.1"/>
    </source>
</evidence>
<keyword evidence="2" id="KW-1185">Reference proteome</keyword>
<evidence type="ECO:0000313" key="2">
    <source>
        <dbReference type="Proteomes" id="UP000541444"/>
    </source>
</evidence>
<organism evidence="1 2">
    <name type="scientific">Kingdonia uniflora</name>
    <dbReference type="NCBI Taxonomy" id="39325"/>
    <lineage>
        <taxon>Eukaryota</taxon>
        <taxon>Viridiplantae</taxon>
        <taxon>Streptophyta</taxon>
        <taxon>Embryophyta</taxon>
        <taxon>Tracheophyta</taxon>
        <taxon>Spermatophyta</taxon>
        <taxon>Magnoliopsida</taxon>
        <taxon>Ranunculales</taxon>
        <taxon>Circaeasteraceae</taxon>
        <taxon>Kingdonia</taxon>
    </lineage>
</organism>
<dbReference type="AlphaFoldDB" id="A0A7J7LHV8"/>